<dbReference type="AlphaFoldDB" id="A0A0F9A9E6"/>
<dbReference type="EMBL" id="LAZR01043821">
    <property type="protein sequence ID" value="KKL06164.1"/>
    <property type="molecule type" value="Genomic_DNA"/>
</dbReference>
<name>A0A0F9A9E6_9ZZZZ</name>
<reference evidence="1" key="1">
    <citation type="journal article" date="2015" name="Nature">
        <title>Complex archaea that bridge the gap between prokaryotes and eukaryotes.</title>
        <authorList>
            <person name="Spang A."/>
            <person name="Saw J.H."/>
            <person name="Jorgensen S.L."/>
            <person name="Zaremba-Niedzwiedzka K."/>
            <person name="Martijn J."/>
            <person name="Lind A.E."/>
            <person name="van Eijk R."/>
            <person name="Schleper C."/>
            <person name="Guy L."/>
            <person name="Ettema T.J."/>
        </authorList>
    </citation>
    <scope>NUCLEOTIDE SEQUENCE</scope>
</reference>
<gene>
    <name evidence="1" type="ORF">LCGC14_2598740</name>
</gene>
<proteinExistence type="predicted"/>
<evidence type="ECO:0000313" key="1">
    <source>
        <dbReference type="EMBL" id="KKL06164.1"/>
    </source>
</evidence>
<organism evidence="1">
    <name type="scientific">marine sediment metagenome</name>
    <dbReference type="NCBI Taxonomy" id="412755"/>
    <lineage>
        <taxon>unclassified sequences</taxon>
        <taxon>metagenomes</taxon>
        <taxon>ecological metagenomes</taxon>
    </lineage>
</organism>
<sequence>MKVKINRKDKLVYVAGISVHDAVLFGIKLAPYNDELIREGWNVKFIQRSDEGFFPTINQRAECIFNAEELVEVIKDVSCCHNCCCDKGK</sequence>
<accession>A0A0F9A9E6</accession>
<comment type="caution">
    <text evidence="1">The sequence shown here is derived from an EMBL/GenBank/DDBJ whole genome shotgun (WGS) entry which is preliminary data.</text>
</comment>
<protein>
    <submittedName>
        <fullName evidence="1">Uncharacterized protein</fullName>
    </submittedName>
</protein>